<dbReference type="AlphaFoldDB" id="A0A5P8P3F3"/>
<keyword evidence="3" id="KW-1185">Reference proteome</keyword>
<dbReference type="Pfam" id="PF05430">
    <property type="entry name" value="Methyltransf_30"/>
    <property type="match status" value="1"/>
</dbReference>
<feature type="domain" description="MnmC-like methyltransferase" evidence="1">
    <location>
        <begin position="129"/>
        <end position="215"/>
    </location>
</feature>
<dbReference type="InterPro" id="IPR029063">
    <property type="entry name" value="SAM-dependent_MTases_sf"/>
</dbReference>
<dbReference type="OrthoDB" id="9786494at2"/>
<dbReference type="PANTHER" id="PTHR39963:SF1">
    <property type="entry name" value="MNMC-LIKE METHYLTRANSFERASE DOMAIN-CONTAINING PROTEIN"/>
    <property type="match status" value="1"/>
</dbReference>
<gene>
    <name evidence="2" type="ORF">FJR48_11180</name>
</gene>
<dbReference type="GO" id="GO:0016645">
    <property type="term" value="F:oxidoreductase activity, acting on the CH-NH group of donors"/>
    <property type="evidence" value="ECO:0007669"/>
    <property type="project" value="InterPro"/>
</dbReference>
<evidence type="ECO:0000313" key="2">
    <source>
        <dbReference type="EMBL" id="QFR50262.1"/>
    </source>
</evidence>
<dbReference type="SUPFAM" id="SSF53335">
    <property type="entry name" value="S-adenosyl-L-methionine-dependent methyltransferases"/>
    <property type="match status" value="1"/>
</dbReference>
<dbReference type="PANTHER" id="PTHR39963">
    <property type="entry name" value="SLL0983 PROTEIN"/>
    <property type="match status" value="1"/>
</dbReference>
<accession>A0A5P8P3F3</accession>
<dbReference type="EMBL" id="CP043617">
    <property type="protein sequence ID" value="QFR50262.1"/>
    <property type="molecule type" value="Genomic_DNA"/>
</dbReference>
<proteinExistence type="predicted"/>
<reference evidence="2 3" key="1">
    <citation type="submission" date="2019-09" db="EMBL/GenBank/DDBJ databases">
        <title>Sulfurimonas gotlandica sp. nov., a chemoautotrophic and psychrotolerant epsilonproteobacterium isolated from a pelagic redoxcline, and an emended description of the genus Sulfurimonas.</title>
        <authorList>
            <person name="Wang S."/>
            <person name="Jiang L."/>
            <person name="Shao S."/>
        </authorList>
    </citation>
    <scope>NUCLEOTIDE SEQUENCE [LARGE SCALE GENOMIC DNA]</scope>
    <source>
        <strain evidence="2 3">GYSZ_1</strain>
    </source>
</reference>
<evidence type="ECO:0000313" key="3">
    <source>
        <dbReference type="Proteomes" id="UP000326944"/>
    </source>
</evidence>
<sequence>MNSNFNDEKHKIVKSEDGSYTAYSKEYDEHYHSTKDGALKESLLKHVIPGYELTKGLKEVNILDICFGLGFNTLATIYYYKKNAINKKINIYSPELDADLVKSLKAFTYPDEFKSIKYIVDELSQNGNYIDKDLKIELFIGDARLYVKNLDVKFDIVYQDAFSPSVNPLLWTKEYFRDIKKIINKKGILTTYSTALKTRLALWENGFKVYINKGNNFRNSTLASISELKGYEEVDMLHKINCNPDVKSLRD</sequence>
<organism evidence="2 3">
    <name type="scientific">Sulfurimonas lithotrophica</name>
    <dbReference type="NCBI Taxonomy" id="2590022"/>
    <lineage>
        <taxon>Bacteria</taxon>
        <taxon>Pseudomonadati</taxon>
        <taxon>Campylobacterota</taxon>
        <taxon>Epsilonproteobacteria</taxon>
        <taxon>Campylobacterales</taxon>
        <taxon>Sulfurimonadaceae</taxon>
        <taxon>Sulfurimonas</taxon>
    </lineage>
</organism>
<dbReference type="InterPro" id="IPR008471">
    <property type="entry name" value="MnmC-like_methylTransf"/>
</dbReference>
<name>A0A5P8P3F3_9BACT</name>
<protein>
    <recommendedName>
        <fullName evidence="1">MnmC-like methyltransferase domain-containing protein</fullName>
    </recommendedName>
</protein>
<dbReference type="Gene3D" id="3.40.50.150">
    <property type="entry name" value="Vaccinia Virus protein VP39"/>
    <property type="match status" value="1"/>
</dbReference>
<evidence type="ECO:0000259" key="1">
    <source>
        <dbReference type="Pfam" id="PF05430"/>
    </source>
</evidence>
<dbReference type="KEGG" id="sulg:FJR48_11180"/>
<dbReference type="Proteomes" id="UP000326944">
    <property type="component" value="Chromosome"/>
</dbReference>